<comment type="caution">
    <text evidence="1">The sequence shown here is derived from an EMBL/GenBank/DDBJ whole genome shotgun (WGS) entry which is preliminary data.</text>
</comment>
<dbReference type="PANTHER" id="PTHR35810">
    <property type="entry name" value="CYTOPLASMIC PROTEIN-RELATED"/>
    <property type="match status" value="1"/>
</dbReference>
<gene>
    <name evidence="1" type="ORF">MBCUT_04400</name>
</gene>
<name>A0A166EQ87_9EURY</name>
<evidence type="ECO:0000313" key="2">
    <source>
        <dbReference type="Proteomes" id="UP000077275"/>
    </source>
</evidence>
<proteinExistence type="predicted"/>
<dbReference type="Proteomes" id="UP000077275">
    <property type="component" value="Unassembled WGS sequence"/>
</dbReference>
<protein>
    <recommendedName>
        <fullName evidence="3">Virulence protein</fullName>
    </recommendedName>
</protein>
<sequence>MNSKQATQFRIWAMNILKEYIIKGYALDVELLKKGPCFGKNYLDDLFEKIKEIKGVNKTFYIF</sequence>
<dbReference type="EMBL" id="LWMW01000084">
    <property type="protein sequence ID" value="KZX16892.1"/>
    <property type="molecule type" value="Genomic_DNA"/>
</dbReference>
<reference evidence="1 2" key="1">
    <citation type="submission" date="2016-04" db="EMBL/GenBank/DDBJ databases">
        <title>Genome sequence of Methanobrevibacter cuticularis DSM 11139.</title>
        <authorList>
            <person name="Poehlein A."/>
            <person name="Seedorf H."/>
            <person name="Daniel R."/>
        </authorList>
    </citation>
    <scope>NUCLEOTIDE SEQUENCE [LARGE SCALE GENOMIC DNA]</scope>
    <source>
        <strain evidence="1 2">DSM 11139</strain>
    </source>
</reference>
<keyword evidence="2" id="KW-1185">Reference proteome</keyword>
<organism evidence="1 2">
    <name type="scientific">Methanobrevibacter cuticularis</name>
    <dbReference type="NCBI Taxonomy" id="47311"/>
    <lineage>
        <taxon>Archaea</taxon>
        <taxon>Methanobacteriati</taxon>
        <taxon>Methanobacteriota</taxon>
        <taxon>Methanomada group</taxon>
        <taxon>Methanobacteria</taxon>
        <taxon>Methanobacteriales</taxon>
        <taxon>Methanobacteriaceae</taxon>
        <taxon>Methanobrevibacter</taxon>
    </lineage>
</organism>
<dbReference type="STRING" id="47311.MBCUT_04400"/>
<dbReference type="PATRIC" id="fig|47311.3.peg.509"/>
<accession>A0A166EQ87</accession>
<dbReference type="OrthoDB" id="73387at2157"/>
<evidence type="ECO:0008006" key="3">
    <source>
        <dbReference type="Google" id="ProtNLM"/>
    </source>
</evidence>
<dbReference type="RefSeq" id="WP_067258365.1">
    <property type="nucleotide sequence ID" value="NZ_LWMW01000084.1"/>
</dbReference>
<dbReference type="InterPro" id="IPR011204">
    <property type="entry name" value="Virulence_RhuM-like"/>
</dbReference>
<dbReference type="AlphaFoldDB" id="A0A166EQ87"/>
<dbReference type="Pfam" id="PF13310">
    <property type="entry name" value="Virulence_RhuM"/>
    <property type="match status" value="1"/>
</dbReference>
<dbReference type="PANTHER" id="PTHR35810:SF1">
    <property type="entry name" value="CYTOPLASMIC PROTEIN"/>
    <property type="match status" value="1"/>
</dbReference>
<evidence type="ECO:0000313" key="1">
    <source>
        <dbReference type="EMBL" id="KZX16892.1"/>
    </source>
</evidence>